<keyword evidence="2" id="KW-0045">Antibiotic biosynthesis</keyword>
<feature type="region of interest" description="Disordered" evidence="4">
    <location>
        <begin position="1"/>
        <end position="24"/>
    </location>
</feature>
<evidence type="ECO:0000256" key="1">
    <source>
        <dbReference type="ARBA" id="ARBA00004792"/>
    </source>
</evidence>
<dbReference type="PANTHER" id="PTHR47990">
    <property type="entry name" value="2-OXOGLUTARATE (2OG) AND FE(II)-DEPENDENT OXYGENASE SUPERFAMILY PROTEIN-RELATED"/>
    <property type="match status" value="1"/>
</dbReference>
<organism evidence="6 7">
    <name type="scientific">Pseudofrankia inefficax (strain DSM 45817 / CECT 9037 / DDB 130130 / EuI1c)</name>
    <name type="common">Frankia inefficax</name>
    <dbReference type="NCBI Taxonomy" id="298654"/>
    <lineage>
        <taxon>Bacteria</taxon>
        <taxon>Bacillati</taxon>
        <taxon>Actinomycetota</taxon>
        <taxon>Actinomycetes</taxon>
        <taxon>Frankiales</taxon>
        <taxon>Frankiaceae</taxon>
        <taxon>Pseudofrankia</taxon>
    </lineage>
</organism>
<dbReference type="GO" id="GO:0046872">
    <property type="term" value="F:metal ion binding"/>
    <property type="evidence" value="ECO:0007669"/>
    <property type="project" value="UniProtKB-KW"/>
</dbReference>
<keyword evidence="7" id="KW-1185">Reference proteome</keyword>
<dbReference type="EMBL" id="CP002299">
    <property type="protein sequence ID" value="ADP79431.1"/>
    <property type="molecule type" value="Genomic_DNA"/>
</dbReference>
<dbReference type="Gene3D" id="2.60.120.330">
    <property type="entry name" value="B-lactam Antibiotic, Isopenicillin N Synthase, Chain"/>
    <property type="match status" value="1"/>
</dbReference>
<dbReference type="Pfam" id="PF14226">
    <property type="entry name" value="DIOX_N"/>
    <property type="match status" value="1"/>
</dbReference>
<dbReference type="GO" id="GO:0016491">
    <property type="term" value="F:oxidoreductase activity"/>
    <property type="evidence" value="ECO:0007669"/>
    <property type="project" value="UniProtKB-KW"/>
</dbReference>
<evidence type="ECO:0000313" key="7">
    <source>
        <dbReference type="Proteomes" id="UP000002484"/>
    </source>
</evidence>
<evidence type="ECO:0000256" key="2">
    <source>
        <dbReference type="ARBA" id="ARBA00023194"/>
    </source>
</evidence>
<dbReference type="SUPFAM" id="SSF51197">
    <property type="entry name" value="Clavaminate synthase-like"/>
    <property type="match status" value="1"/>
</dbReference>
<sequence length="342" mass="36985">MTLAATTAGPAARNDAATRPRPDGGIPVIDLGPFLAGADPTPVVERIAQVCSSVSFLQVVGHGIAPEAFDAVYRANDALLALPDAEKAQLGSPDGHPWRGLSTMRSPEGSPLVHRFQVCNYEDAATALAAGVPSRYGDYFARNVWPEQVEGLRASVLRCLAEMKRVGDALMELFARALGLPPEHFAPMLTHPVSDLAVNTYPAQPARDSTEPSLTFREHTDSGMLTVLHQRGDYAGLQVQGLDDAWVTVPIDPAALVINIGDLMSRWTNDRWPSTRHRVVAAADTTSTRASIATFHLPNVDTVIAPLEPFVGPDGPHYEPVTPYVWEAMFLARYRAPDPDNR</sequence>
<dbReference type="InterPro" id="IPR050231">
    <property type="entry name" value="Iron_ascorbate_oxido_reductase"/>
</dbReference>
<dbReference type="eggNOG" id="COG3491">
    <property type="taxonomic scope" value="Bacteria"/>
</dbReference>
<dbReference type="HOGENOM" id="CLU_010119_6_3_11"/>
<dbReference type="STRING" id="298654.FraEuI1c_1364"/>
<dbReference type="RefSeq" id="WP_013422551.1">
    <property type="nucleotide sequence ID" value="NC_014666.1"/>
</dbReference>
<proteinExistence type="inferred from homology"/>
<evidence type="ECO:0000256" key="3">
    <source>
        <dbReference type="RuleBase" id="RU003682"/>
    </source>
</evidence>
<evidence type="ECO:0000259" key="5">
    <source>
        <dbReference type="PROSITE" id="PS51471"/>
    </source>
</evidence>
<keyword evidence="3" id="KW-0408">Iron</keyword>
<dbReference type="InterPro" id="IPR027443">
    <property type="entry name" value="IPNS-like_sf"/>
</dbReference>
<dbReference type="PROSITE" id="PS51471">
    <property type="entry name" value="FE2OG_OXY"/>
    <property type="match status" value="1"/>
</dbReference>
<accession>E3J4Y0</accession>
<dbReference type="InterPro" id="IPR044861">
    <property type="entry name" value="IPNS-like_FE2OG_OXY"/>
</dbReference>
<reference evidence="6 7" key="1">
    <citation type="submission" date="2010-10" db="EMBL/GenBank/DDBJ databases">
        <title>Complete sequence of Frankia sp. EuI1c.</title>
        <authorList>
            <consortium name="US DOE Joint Genome Institute"/>
            <person name="Lucas S."/>
            <person name="Copeland A."/>
            <person name="Lapidus A."/>
            <person name="Cheng J.-F."/>
            <person name="Bruce D."/>
            <person name="Goodwin L."/>
            <person name="Pitluck S."/>
            <person name="Chertkov O."/>
            <person name="Detter J.C."/>
            <person name="Han C."/>
            <person name="Tapia R."/>
            <person name="Land M."/>
            <person name="Hauser L."/>
            <person name="Jeffries C."/>
            <person name="Kyrpides N."/>
            <person name="Ivanova N."/>
            <person name="Mikhailova N."/>
            <person name="Beauchemin N."/>
            <person name="Sen A."/>
            <person name="Sur S.A."/>
            <person name="Gtari M."/>
            <person name="Wall L."/>
            <person name="Tisa L."/>
            <person name="Woyke T."/>
        </authorList>
    </citation>
    <scope>NUCLEOTIDE SEQUENCE [LARGE SCALE GENOMIC DNA]</scope>
    <source>
        <strain evidence="7">DSM 45817 / CECT 9037 / EuI1c</strain>
    </source>
</reference>
<dbReference type="GO" id="GO:0017000">
    <property type="term" value="P:antibiotic biosynthetic process"/>
    <property type="evidence" value="ECO:0007669"/>
    <property type="project" value="UniProtKB-KW"/>
</dbReference>
<dbReference type="Pfam" id="PF03171">
    <property type="entry name" value="2OG-FeII_Oxy"/>
    <property type="match status" value="1"/>
</dbReference>
<evidence type="ECO:0000313" key="6">
    <source>
        <dbReference type="EMBL" id="ADP79431.1"/>
    </source>
</evidence>
<comment type="similarity">
    <text evidence="3">Belongs to the iron/ascorbate-dependent oxidoreductase family.</text>
</comment>
<dbReference type="KEGG" id="fri:FraEuI1c_1364"/>
<dbReference type="InterPro" id="IPR026992">
    <property type="entry name" value="DIOX_N"/>
</dbReference>
<keyword evidence="3" id="KW-0479">Metal-binding</keyword>
<dbReference type="InterPro" id="IPR005123">
    <property type="entry name" value="Oxoglu/Fe-dep_dioxygenase_dom"/>
</dbReference>
<name>E3J4Y0_PSEI1</name>
<dbReference type="Proteomes" id="UP000002484">
    <property type="component" value="Chromosome"/>
</dbReference>
<dbReference type="PRINTS" id="PR00682">
    <property type="entry name" value="IPNSYNTHASE"/>
</dbReference>
<feature type="domain" description="Fe2OG dioxygenase" evidence="5">
    <location>
        <begin position="189"/>
        <end position="298"/>
    </location>
</feature>
<dbReference type="InParanoid" id="E3J4Y0"/>
<keyword evidence="3" id="KW-0560">Oxidoreductase</keyword>
<evidence type="ECO:0000256" key="4">
    <source>
        <dbReference type="SAM" id="MobiDB-lite"/>
    </source>
</evidence>
<protein>
    <submittedName>
        <fullName evidence="6">2OG-Fe(II) oxygenase</fullName>
    </submittedName>
</protein>
<gene>
    <name evidence="6" type="ordered locus">FraEuI1c_1364</name>
</gene>
<comment type="pathway">
    <text evidence="1">Antibiotic biosynthesis.</text>
</comment>
<dbReference type="AlphaFoldDB" id="E3J4Y0"/>